<evidence type="ECO:0000313" key="3">
    <source>
        <dbReference type="Proteomes" id="UP001066276"/>
    </source>
</evidence>
<dbReference type="AlphaFoldDB" id="A0AAV7LQV1"/>
<gene>
    <name evidence="2" type="ORF">NDU88_004400</name>
</gene>
<feature type="compositionally biased region" description="Polar residues" evidence="1">
    <location>
        <begin position="1"/>
        <end position="10"/>
    </location>
</feature>
<keyword evidence="3" id="KW-1185">Reference proteome</keyword>
<evidence type="ECO:0000313" key="2">
    <source>
        <dbReference type="EMBL" id="KAJ1091273.1"/>
    </source>
</evidence>
<proteinExistence type="predicted"/>
<comment type="caution">
    <text evidence="2">The sequence shown here is derived from an EMBL/GenBank/DDBJ whole genome shotgun (WGS) entry which is preliminary data.</text>
</comment>
<reference evidence="2" key="1">
    <citation type="journal article" date="2022" name="bioRxiv">
        <title>Sequencing and chromosome-scale assembly of the giantPleurodeles waltlgenome.</title>
        <authorList>
            <person name="Brown T."/>
            <person name="Elewa A."/>
            <person name="Iarovenko S."/>
            <person name="Subramanian E."/>
            <person name="Araus A.J."/>
            <person name="Petzold A."/>
            <person name="Susuki M."/>
            <person name="Suzuki K.-i.T."/>
            <person name="Hayashi T."/>
            <person name="Toyoda A."/>
            <person name="Oliveira C."/>
            <person name="Osipova E."/>
            <person name="Leigh N.D."/>
            <person name="Simon A."/>
            <person name="Yun M.H."/>
        </authorList>
    </citation>
    <scope>NUCLEOTIDE SEQUENCE</scope>
    <source>
        <strain evidence="2">20211129_DDA</strain>
        <tissue evidence="2">Liver</tissue>
    </source>
</reference>
<feature type="compositionally biased region" description="Basic and acidic residues" evidence="1">
    <location>
        <begin position="46"/>
        <end position="60"/>
    </location>
</feature>
<organism evidence="2 3">
    <name type="scientific">Pleurodeles waltl</name>
    <name type="common">Iberian ribbed newt</name>
    <dbReference type="NCBI Taxonomy" id="8319"/>
    <lineage>
        <taxon>Eukaryota</taxon>
        <taxon>Metazoa</taxon>
        <taxon>Chordata</taxon>
        <taxon>Craniata</taxon>
        <taxon>Vertebrata</taxon>
        <taxon>Euteleostomi</taxon>
        <taxon>Amphibia</taxon>
        <taxon>Batrachia</taxon>
        <taxon>Caudata</taxon>
        <taxon>Salamandroidea</taxon>
        <taxon>Salamandridae</taxon>
        <taxon>Pleurodelinae</taxon>
        <taxon>Pleurodeles</taxon>
    </lineage>
</organism>
<dbReference type="Proteomes" id="UP001066276">
    <property type="component" value="Chromosome 11"/>
</dbReference>
<protein>
    <submittedName>
        <fullName evidence="2">Uncharacterized protein</fullName>
    </submittedName>
</protein>
<dbReference type="EMBL" id="JANPWB010000015">
    <property type="protein sequence ID" value="KAJ1091273.1"/>
    <property type="molecule type" value="Genomic_DNA"/>
</dbReference>
<sequence>MGSSRPSPSIQPGGGHGIHQRPPAGEQMQNSRAGHSVPGQVSGKQKKTEEALGTAREAEVGHSPGSDVRGRGPDQPPTQPWTTSRLPSPPSAEEKPHSSCRKFRYAVQKGVPTRRVLSRAQAQPGGGDYFPISKRSGTADPCSAGREAVPRPTRHGSSPQGR</sequence>
<feature type="region of interest" description="Disordered" evidence="1">
    <location>
        <begin position="1"/>
        <end position="162"/>
    </location>
</feature>
<accession>A0AAV7LQV1</accession>
<name>A0AAV7LQV1_PLEWA</name>
<evidence type="ECO:0000256" key="1">
    <source>
        <dbReference type="SAM" id="MobiDB-lite"/>
    </source>
</evidence>